<evidence type="ECO:0000256" key="1">
    <source>
        <dbReference type="ARBA" id="ARBA00001962"/>
    </source>
</evidence>
<name>A0A4D6QNV2_9BRYO</name>
<comment type="similarity">
    <text evidence="2 8">Belongs to the iron/manganese superoxide dismutase family.</text>
</comment>
<keyword evidence="6" id="KW-0408">Iron</keyword>
<dbReference type="EMBL" id="MH925259">
    <property type="protein sequence ID" value="QCF46609.1"/>
    <property type="molecule type" value="mRNA"/>
</dbReference>
<dbReference type="InterPro" id="IPR001189">
    <property type="entry name" value="Mn/Fe_SOD"/>
</dbReference>
<dbReference type="InterPro" id="IPR019831">
    <property type="entry name" value="Mn/Fe_SOD_N"/>
</dbReference>
<feature type="binding site" evidence="7">
    <location>
        <position position="121"/>
    </location>
    <ligand>
        <name>Mn(2+)</name>
        <dbReference type="ChEBI" id="CHEBI:29035"/>
    </ligand>
</feature>
<comment type="catalytic activity">
    <reaction evidence="8">
        <text>2 superoxide + 2 H(+) = H2O2 + O2</text>
        <dbReference type="Rhea" id="RHEA:20696"/>
        <dbReference type="ChEBI" id="CHEBI:15378"/>
        <dbReference type="ChEBI" id="CHEBI:15379"/>
        <dbReference type="ChEBI" id="CHEBI:16240"/>
        <dbReference type="ChEBI" id="CHEBI:18421"/>
        <dbReference type="EC" id="1.15.1.1"/>
    </reaction>
</comment>
<dbReference type="FunFam" id="1.10.287.990:FF:000002">
    <property type="entry name" value="Superoxide dismutase"/>
    <property type="match status" value="1"/>
</dbReference>
<dbReference type="PANTHER" id="PTHR42769:SF3">
    <property type="entry name" value="SUPEROXIDE DISMUTASE [FE] 2, CHLOROPLASTIC"/>
    <property type="match status" value="1"/>
</dbReference>
<evidence type="ECO:0000256" key="4">
    <source>
        <dbReference type="ARBA" id="ARBA00022723"/>
    </source>
</evidence>
<evidence type="ECO:0000256" key="5">
    <source>
        <dbReference type="ARBA" id="ARBA00023002"/>
    </source>
</evidence>
<evidence type="ECO:0000313" key="11">
    <source>
        <dbReference type="EMBL" id="QCF46609.1"/>
    </source>
</evidence>
<dbReference type="Gene3D" id="3.55.40.20">
    <property type="entry name" value="Iron/manganese superoxide dismutase, C-terminal domain"/>
    <property type="match status" value="1"/>
</dbReference>
<dbReference type="InterPro" id="IPR019833">
    <property type="entry name" value="Mn/Fe_SOD_BS"/>
</dbReference>
<evidence type="ECO:0000259" key="10">
    <source>
        <dbReference type="Pfam" id="PF02777"/>
    </source>
</evidence>
<dbReference type="SUPFAM" id="SSF46609">
    <property type="entry name" value="Fe,Mn superoxide dismutase (SOD), N-terminal domain"/>
    <property type="match status" value="1"/>
</dbReference>
<dbReference type="Pfam" id="PF02777">
    <property type="entry name" value="Sod_Fe_C"/>
    <property type="match status" value="1"/>
</dbReference>
<dbReference type="AlphaFoldDB" id="A0A4D6QNV2"/>
<dbReference type="GO" id="GO:0004784">
    <property type="term" value="F:superoxide dismutase activity"/>
    <property type="evidence" value="ECO:0007669"/>
    <property type="project" value="UniProtKB-EC"/>
</dbReference>
<dbReference type="GO" id="GO:0046872">
    <property type="term" value="F:metal ion binding"/>
    <property type="evidence" value="ECO:0007669"/>
    <property type="project" value="UniProtKB-KW"/>
</dbReference>
<evidence type="ECO:0000256" key="2">
    <source>
        <dbReference type="ARBA" id="ARBA00008714"/>
    </source>
</evidence>
<feature type="binding site" evidence="7">
    <location>
        <position position="206"/>
    </location>
    <ligand>
        <name>Mn(2+)</name>
        <dbReference type="ChEBI" id="CHEBI:29035"/>
    </ligand>
</feature>
<proteinExistence type="evidence at transcript level"/>
<keyword evidence="5 8" id="KW-0560">Oxidoreductase</keyword>
<dbReference type="PANTHER" id="PTHR42769">
    <property type="entry name" value="SUPEROXIDE DISMUTASE"/>
    <property type="match status" value="1"/>
</dbReference>
<evidence type="ECO:0000256" key="6">
    <source>
        <dbReference type="ARBA" id="ARBA00023004"/>
    </source>
</evidence>
<dbReference type="GO" id="GO:0042644">
    <property type="term" value="C:chloroplast nucleoid"/>
    <property type="evidence" value="ECO:0007669"/>
    <property type="project" value="TreeGrafter"/>
</dbReference>
<sequence>MAVISFIAGSSLLTNTLQSRCSRLSTRAPRTHQHHGWCGAPRAEFHLRPLPYELEALEPHMSKKTLEFHWGKHHRGYVENLNKQIEGSDAERFNLTELVLQGYNNGNPLAYFNNAAQVWNHEFFWSSMGRGGGGEPPEDGEFLELIVKNFGSYEEFLQEFKKAAGSQFGSGWVWLVLKKDTKLEIIKTSNALTPIVWDHIPLLVVDVWEHAYYLDYQNRRPDFVSEFFDSLVSWHAVAERLARAKSFVNIGEPVIPDN</sequence>
<dbReference type="InterPro" id="IPR036314">
    <property type="entry name" value="SOD_C_sf"/>
</dbReference>
<organism evidence="11">
    <name type="scientific">Pohlia nutans</name>
    <dbReference type="NCBI Taxonomy" id="140635"/>
    <lineage>
        <taxon>Eukaryota</taxon>
        <taxon>Viridiplantae</taxon>
        <taxon>Streptophyta</taxon>
        <taxon>Embryophyta</taxon>
        <taxon>Bryophyta</taxon>
        <taxon>Bryophytina</taxon>
        <taxon>Bryopsida</taxon>
        <taxon>Bryidae</taxon>
        <taxon>Bryanae</taxon>
        <taxon>Bryales</taxon>
        <taxon>Mniaceae</taxon>
        <taxon>Pohlia</taxon>
    </lineage>
</organism>
<feature type="binding site" evidence="7">
    <location>
        <position position="69"/>
    </location>
    <ligand>
        <name>Mn(2+)</name>
        <dbReference type="ChEBI" id="CHEBI:29035"/>
    </ligand>
</feature>
<dbReference type="PRINTS" id="PR01703">
    <property type="entry name" value="MNSODISMTASE"/>
</dbReference>
<evidence type="ECO:0000256" key="8">
    <source>
        <dbReference type="RuleBase" id="RU000414"/>
    </source>
</evidence>
<feature type="binding site" evidence="7">
    <location>
        <position position="210"/>
    </location>
    <ligand>
        <name>Mn(2+)</name>
        <dbReference type="ChEBI" id="CHEBI:29035"/>
    </ligand>
</feature>
<comment type="cofactor">
    <cofactor evidence="1">
        <name>Fe cation</name>
        <dbReference type="ChEBI" id="CHEBI:24875"/>
    </cofactor>
</comment>
<gene>
    <name evidence="11" type="primary">FeSOD2</name>
</gene>
<evidence type="ECO:0000256" key="7">
    <source>
        <dbReference type="PIRSR" id="PIRSR000349-1"/>
    </source>
</evidence>
<protein>
    <recommendedName>
        <fullName evidence="3 8">Superoxide dismutase</fullName>
        <ecNumber evidence="3 8">1.15.1.1</ecNumber>
    </recommendedName>
</protein>
<dbReference type="PROSITE" id="PS00088">
    <property type="entry name" value="SOD_MN"/>
    <property type="match status" value="1"/>
</dbReference>
<accession>A0A4D6QNV2</accession>
<keyword evidence="4 7" id="KW-0479">Metal-binding</keyword>
<evidence type="ECO:0000256" key="3">
    <source>
        <dbReference type="ARBA" id="ARBA00012682"/>
    </source>
</evidence>
<feature type="domain" description="Manganese/iron superoxide dismutase C-terminal" evidence="10">
    <location>
        <begin position="139"/>
        <end position="240"/>
    </location>
</feature>
<feature type="domain" description="Manganese/iron superoxide dismutase N-terminal" evidence="9">
    <location>
        <begin position="44"/>
        <end position="128"/>
    </location>
</feature>
<dbReference type="InterPro" id="IPR036324">
    <property type="entry name" value="Mn/Fe_SOD_N_sf"/>
</dbReference>
<comment type="function">
    <text evidence="8">Destroys radicals which are normally produced within the cells and which are toxic to biological systems.</text>
</comment>
<dbReference type="SUPFAM" id="SSF54719">
    <property type="entry name" value="Fe,Mn superoxide dismutase (SOD), C-terminal domain"/>
    <property type="match status" value="1"/>
</dbReference>
<evidence type="ECO:0000259" key="9">
    <source>
        <dbReference type="Pfam" id="PF00081"/>
    </source>
</evidence>
<reference evidence="11" key="1">
    <citation type="submission" date="2018-09" db="EMBL/GenBank/DDBJ databases">
        <title>Transcriptome sequencing and physiological analysis of Pohlia nutans under salt stress reveal the important roles of ROS-scavenging system.</title>
        <authorList>
            <person name="Zhang W."/>
            <person name="Liu S."/>
            <person name="Li C."/>
            <person name="Zhang P."/>
            <person name="Zhang P."/>
        </authorList>
    </citation>
    <scope>NUCLEOTIDE SEQUENCE</scope>
    <source>
        <strain evidence="11">Antarctic Moss No.L</strain>
    </source>
</reference>
<dbReference type="InterPro" id="IPR019832">
    <property type="entry name" value="Mn/Fe_SOD_C"/>
</dbReference>
<dbReference type="Gene3D" id="1.10.287.990">
    <property type="entry name" value="Fe,Mn superoxide dismutase (SOD) domain"/>
    <property type="match status" value="1"/>
</dbReference>
<dbReference type="Pfam" id="PF00081">
    <property type="entry name" value="Sod_Fe_N"/>
    <property type="match status" value="1"/>
</dbReference>
<dbReference type="EC" id="1.15.1.1" evidence="3 8"/>
<dbReference type="PIRSF" id="PIRSF000349">
    <property type="entry name" value="SODismutase"/>
    <property type="match status" value="1"/>
</dbReference>